<comment type="caution">
    <text evidence="3">The sequence shown here is derived from an EMBL/GenBank/DDBJ whole genome shotgun (WGS) entry which is preliminary data.</text>
</comment>
<evidence type="ECO:0000313" key="3">
    <source>
        <dbReference type="EMBL" id="NVN31283.1"/>
    </source>
</evidence>
<dbReference type="PANTHER" id="PTHR47197">
    <property type="entry name" value="PROTEIN NIRF"/>
    <property type="match status" value="1"/>
</dbReference>
<organism evidence="3 4">
    <name type="scientific">Endobacter medicaginis</name>
    <dbReference type="NCBI Taxonomy" id="1181271"/>
    <lineage>
        <taxon>Bacteria</taxon>
        <taxon>Pseudomonadati</taxon>
        <taxon>Pseudomonadota</taxon>
        <taxon>Alphaproteobacteria</taxon>
        <taxon>Acetobacterales</taxon>
        <taxon>Acetobacteraceae</taxon>
        <taxon>Endobacter</taxon>
    </lineage>
</organism>
<dbReference type="InterPro" id="IPR011964">
    <property type="entry name" value="YVTN_b-propeller_repeat"/>
</dbReference>
<dbReference type="AlphaFoldDB" id="A0A850NNY8"/>
<proteinExistence type="predicted"/>
<evidence type="ECO:0000259" key="2">
    <source>
        <dbReference type="Pfam" id="PF21783"/>
    </source>
</evidence>
<reference evidence="3 4" key="1">
    <citation type="submission" date="2020-06" db="EMBL/GenBank/DDBJ databases">
        <title>Description of novel acetic acid bacteria.</title>
        <authorList>
            <person name="Sombolestani A."/>
        </authorList>
    </citation>
    <scope>NUCLEOTIDE SEQUENCE [LARGE SCALE GENOMIC DNA]</scope>
    <source>
        <strain evidence="3 4">LMG 26838</strain>
    </source>
</reference>
<feature type="domain" description="YNCE-like beta-propeller" evidence="2">
    <location>
        <begin position="61"/>
        <end position="365"/>
    </location>
</feature>
<dbReference type="NCBIfam" id="TIGR02276">
    <property type="entry name" value="beta_rpt_yvtn"/>
    <property type="match status" value="1"/>
</dbReference>
<evidence type="ECO:0000313" key="4">
    <source>
        <dbReference type="Proteomes" id="UP000565205"/>
    </source>
</evidence>
<dbReference type="InterPro" id="IPR048433">
    <property type="entry name" value="YNCE-like_beta-prop"/>
</dbReference>
<sequence>MWQARGRRQGRIVIATRPRVSRIATRAAARLTDAARAGLAWGPPRPETDPLRRLTTPVLLLLAALCPAPAAEAAPIAFVLNSADATISEFDYLTRREIRRLPVLREPHHLALTPDGQHLAVGDTSGNALFFLDPVTGEMQNHITISDPYQLFFSPNGRYLTVAGLARDQIDIYDAHSYQLLHRIVAKSMPSHANYAPDSSVVYVSLQQSGRLMAIETATGRVIWNVPVGSTPAGVLFHNGQILVGVMGTDYVAVADPADGHTIRQIHLQPGPHNIFLDPGGRHVYVTARVSGYIDQLDPTTLALQHSFRVPGGPDDIVFAPDGKMWATLRWRQHVAVIDPVSGEYTTIATGRSPHGIWLNNDIPRH</sequence>
<accession>A0A850NNY8</accession>
<dbReference type="EMBL" id="JABXXQ010000331">
    <property type="protein sequence ID" value="NVN31283.1"/>
    <property type="molecule type" value="Genomic_DNA"/>
</dbReference>
<protein>
    <submittedName>
        <fullName evidence="3">YncE family protein</fullName>
    </submittedName>
</protein>
<dbReference type="Gene3D" id="2.130.10.10">
    <property type="entry name" value="YVTN repeat-like/Quinoprotein amine dehydrogenase"/>
    <property type="match status" value="3"/>
</dbReference>
<gene>
    <name evidence="3" type="ORF">HUK83_13185</name>
</gene>
<dbReference type="PANTHER" id="PTHR47197:SF3">
    <property type="entry name" value="DIHYDRO-HEME D1 DEHYDROGENASE"/>
    <property type="match status" value="1"/>
</dbReference>
<dbReference type="SUPFAM" id="SSF50974">
    <property type="entry name" value="Nitrous oxide reductase, N-terminal domain"/>
    <property type="match status" value="1"/>
</dbReference>
<keyword evidence="1" id="KW-0732">Signal</keyword>
<dbReference type="Pfam" id="PF21783">
    <property type="entry name" value="YNCE"/>
    <property type="match status" value="1"/>
</dbReference>
<evidence type="ECO:0000256" key="1">
    <source>
        <dbReference type="ARBA" id="ARBA00022729"/>
    </source>
</evidence>
<dbReference type="Proteomes" id="UP000565205">
    <property type="component" value="Unassembled WGS sequence"/>
</dbReference>
<dbReference type="InterPro" id="IPR015943">
    <property type="entry name" value="WD40/YVTN_repeat-like_dom_sf"/>
</dbReference>
<name>A0A850NNY8_9PROT</name>
<dbReference type="InterPro" id="IPR011045">
    <property type="entry name" value="N2O_reductase_N"/>
</dbReference>
<dbReference type="InterPro" id="IPR051200">
    <property type="entry name" value="Host-pathogen_enzymatic-act"/>
</dbReference>